<dbReference type="AlphaFoldDB" id="A0A1L9T9G6"/>
<evidence type="ECO:0000256" key="2">
    <source>
        <dbReference type="ARBA" id="ARBA00022723"/>
    </source>
</evidence>
<dbReference type="PANTHER" id="PTHR46300">
    <property type="entry name" value="P450, PUTATIVE (EUROFUNG)-RELATED-RELATED"/>
    <property type="match status" value="1"/>
</dbReference>
<dbReference type="InterPro" id="IPR050364">
    <property type="entry name" value="Cytochrome_P450_fung"/>
</dbReference>
<protein>
    <recommendedName>
        <fullName evidence="9">Cytochrome P450</fullName>
    </recommendedName>
</protein>
<dbReference type="InterPro" id="IPR002401">
    <property type="entry name" value="Cyt_P450_E_grp-I"/>
</dbReference>
<dbReference type="GO" id="GO:0005506">
    <property type="term" value="F:iron ion binding"/>
    <property type="evidence" value="ECO:0007669"/>
    <property type="project" value="InterPro"/>
</dbReference>
<evidence type="ECO:0000313" key="8">
    <source>
        <dbReference type="Proteomes" id="UP000184356"/>
    </source>
</evidence>
<dbReference type="PANTHER" id="PTHR46300:SF8">
    <property type="entry name" value="CYTOCHROME P450 2E1"/>
    <property type="match status" value="1"/>
</dbReference>
<dbReference type="VEuPathDB" id="FungiDB:ASPSYDRAFT_92146"/>
<reference evidence="8" key="1">
    <citation type="journal article" date="2017" name="Genome Biol.">
        <title>Comparative genomics reveals high biological diversity and specific adaptations in the industrially and medically important fungal genus Aspergillus.</title>
        <authorList>
            <person name="de Vries R.P."/>
            <person name="Riley R."/>
            <person name="Wiebenga A."/>
            <person name="Aguilar-Osorio G."/>
            <person name="Amillis S."/>
            <person name="Uchima C.A."/>
            <person name="Anderluh G."/>
            <person name="Asadollahi M."/>
            <person name="Askin M."/>
            <person name="Barry K."/>
            <person name="Battaglia E."/>
            <person name="Bayram O."/>
            <person name="Benocci T."/>
            <person name="Braus-Stromeyer S.A."/>
            <person name="Caldana C."/>
            <person name="Canovas D."/>
            <person name="Cerqueira G.C."/>
            <person name="Chen F."/>
            <person name="Chen W."/>
            <person name="Choi C."/>
            <person name="Clum A."/>
            <person name="Dos Santos R.A."/>
            <person name="Damasio A.R."/>
            <person name="Diallinas G."/>
            <person name="Emri T."/>
            <person name="Fekete E."/>
            <person name="Flipphi M."/>
            <person name="Freyberg S."/>
            <person name="Gallo A."/>
            <person name="Gournas C."/>
            <person name="Habgood R."/>
            <person name="Hainaut M."/>
            <person name="Harispe M.L."/>
            <person name="Henrissat B."/>
            <person name="Hilden K.S."/>
            <person name="Hope R."/>
            <person name="Hossain A."/>
            <person name="Karabika E."/>
            <person name="Karaffa L."/>
            <person name="Karanyi Z."/>
            <person name="Krasevec N."/>
            <person name="Kuo A."/>
            <person name="Kusch H."/>
            <person name="LaButti K."/>
            <person name="Lagendijk E.L."/>
            <person name="Lapidus A."/>
            <person name="Levasseur A."/>
            <person name="Lindquist E."/>
            <person name="Lipzen A."/>
            <person name="Logrieco A.F."/>
            <person name="MacCabe A."/>
            <person name="Maekelae M.R."/>
            <person name="Malavazi I."/>
            <person name="Melin P."/>
            <person name="Meyer V."/>
            <person name="Mielnichuk N."/>
            <person name="Miskei M."/>
            <person name="Molnar A.P."/>
            <person name="Mule G."/>
            <person name="Ngan C.Y."/>
            <person name="Orejas M."/>
            <person name="Orosz E."/>
            <person name="Ouedraogo J.P."/>
            <person name="Overkamp K.M."/>
            <person name="Park H.-S."/>
            <person name="Perrone G."/>
            <person name="Piumi F."/>
            <person name="Punt P.J."/>
            <person name="Ram A.F."/>
            <person name="Ramon A."/>
            <person name="Rauscher S."/>
            <person name="Record E."/>
            <person name="Riano-Pachon D.M."/>
            <person name="Robert V."/>
            <person name="Roehrig J."/>
            <person name="Ruller R."/>
            <person name="Salamov A."/>
            <person name="Salih N.S."/>
            <person name="Samson R.A."/>
            <person name="Sandor E."/>
            <person name="Sanguinetti M."/>
            <person name="Schuetze T."/>
            <person name="Sepcic K."/>
            <person name="Shelest E."/>
            <person name="Sherlock G."/>
            <person name="Sophianopoulou V."/>
            <person name="Squina F.M."/>
            <person name="Sun H."/>
            <person name="Susca A."/>
            <person name="Todd R.B."/>
            <person name="Tsang A."/>
            <person name="Unkles S.E."/>
            <person name="van de Wiele N."/>
            <person name="van Rossen-Uffink D."/>
            <person name="Oliveira J.V."/>
            <person name="Vesth T.C."/>
            <person name="Visser J."/>
            <person name="Yu J.-H."/>
            <person name="Zhou M."/>
            <person name="Andersen M.R."/>
            <person name="Archer D.B."/>
            <person name="Baker S.E."/>
            <person name="Benoit I."/>
            <person name="Brakhage A.A."/>
            <person name="Braus G.H."/>
            <person name="Fischer R."/>
            <person name="Frisvad J.C."/>
            <person name="Goldman G.H."/>
            <person name="Houbraken J."/>
            <person name="Oakley B."/>
            <person name="Pocsi I."/>
            <person name="Scazzocchio C."/>
            <person name="Seiboth B."/>
            <person name="vanKuyk P.A."/>
            <person name="Wortman J."/>
            <person name="Dyer P.S."/>
            <person name="Grigoriev I.V."/>
        </authorList>
    </citation>
    <scope>NUCLEOTIDE SEQUENCE [LARGE SCALE GENOMIC DNA]</scope>
    <source>
        <strain evidence="8">CBS 593.65</strain>
    </source>
</reference>
<dbReference type="RefSeq" id="XP_040699749.1">
    <property type="nucleotide sequence ID" value="XM_040852617.1"/>
</dbReference>
<dbReference type="Gene3D" id="1.10.630.10">
    <property type="entry name" value="Cytochrome P450"/>
    <property type="match status" value="1"/>
</dbReference>
<dbReference type="Proteomes" id="UP000184356">
    <property type="component" value="Unassembled WGS sequence"/>
</dbReference>
<accession>A0A1L9T9G6</accession>
<keyword evidence="2 5" id="KW-0479">Metal-binding</keyword>
<keyword evidence="5 6" id="KW-0349">Heme</keyword>
<evidence type="ECO:0008006" key="9">
    <source>
        <dbReference type="Google" id="ProtNLM"/>
    </source>
</evidence>
<gene>
    <name evidence="7" type="ORF">ASPSYDRAFT_92146</name>
</gene>
<keyword evidence="4 5" id="KW-0408">Iron</keyword>
<dbReference type="Pfam" id="PF00067">
    <property type="entry name" value="p450"/>
    <property type="match status" value="1"/>
</dbReference>
<keyword evidence="6" id="KW-0503">Monooxygenase</keyword>
<dbReference type="PRINTS" id="PR00385">
    <property type="entry name" value="P450"/>
</dbReference>
<dbReference type="PROSITE" id="PS00086">
    <property type="entry name" value="CYTOCHROME_P450"/>
    <property type="match status" value="1"/>
</dbReference>
<evidence type="ECO:0000256" key="3">
    <source>
        <dbReference type="ARBA" id="ARBA00023002"/>
    </source>
</evidence>
<dbReference type="InterPro" id="IPR017972">
    <property type="entry name" value="Cyt_P450_CS"/>
</dbReference>
<proteinExistence type="inferred from homology"/>
<dbReference type="GO" id="GO:0016705">
    <property type="term" value="F:oxidoreductase activity, acting on paired donors, with incorporation or reduction of molecular oxygen"/>
    <property type="evidence" value="ECO:0007669"/>
    <property type="project" value="InterPro"/>
</dbReference>
<organism evidence="7 8">
    <name type="scientific">Aspergillus sydowii CBS 593.65</name>
    <dbReference type="NCBI Taxonomy" id="1036612"/>
    <lineage>
        <taxon>Eukaryota</taxon>
        <taxon>Fungi</taxon>
        <taxon>Dikarya</taxon>
        <taxon>Ascomycota</taxon>
        <taxon>Pezizomycotina</taxon>
        <taxon>Eurotiomycetes</taxon>
        <taxon>Eurotiomycetidae</taxon>
        <taxon>Eurotiales</taxon>
        <taxon>Aspergillaceae</taxon>
        <taxon>Aspergillus</taxon>
        <taxon>Aspergillus subgen. Nidulantes</taxon>
    </lineage>
</organism>
<comment type="cofactor">
    <cofactor evidence="5">
        <name>heme</name>
        <dbReference type="ChEBI" id="CHEBI:30413"/>
    </cofactor>
</comment>
<sequence>MIYVYAFAFLVAGILWKRSKDTDIQPGTPIPGPPGKPILGNLPDIPAKHSWLKFKEWADKYGPIFQLDLAGRKHVVLSTEKIANALLRERGSLYSSREYLPFASGLLSHNLRPLFLPYNDLWRKGRKLMHQLTTNTAASSYEPVQDYESKRLLGSLLKYPRAYEKWFELYASSVVYRIGFGRWIETGDEPDFKRIIKVGKTVERVASPGAYLVDSFPVLNVLPSFLAPFKREAARLHAEELSLFRKLQQDVRDDIQRDSTTTTSSFTKTFLDNKQAYGLSDDAAAYVIGTLFEAGSGTTAAAMMSFCLAVVHHPEWQIKMQTEIEAQVGDRIPEFSDMPNLPTVRAVIKEVLRWRPVTAGNVPHQLIQDDTYNGYFFPRGTVFHANQWAIHRDTELYPDPETFRPERWLEPGYPTYQEPLTKFPNMQNYSCFGFGRRICPGQSIAERSLNILTARIAWAMTLRCRRDESGREVAPPLYDYTAGFNVQPERFDFDVVARSPERARQVEAIFEQARSRRDQVDV</sequence>
<dbReference type="PRINTS" id="PR00463">
    <property type="entry name" value="EP450I"/>
</dbReference>
<dbReference type="STRING" id="1036612.A0A1L9T9G6"/>
<keyword evidence="3 6" id="KW-0560">Oxidoreductase</keyword>
<dbReference type="SUPFAM" id="SSF48264">
    <property type="entry name" value="Cytochrome P450"/>
    <property type="match status" value="1"/>
</dbReference>
<keyword evidence="8" id="KW-1185">Reference proteome</keyword>
<evidence type="ECO:0000256" key="1">
    <source>
        <dbReference type="ARBA" id="ARBA00010617"/>
    </source>
</evidence>
<evidence type="ECO:0000313" key="7">
    <source>
        <dbReference type="EMBL" id="OJJ55943.1"/>
    </source>
</evidence>
<dbReference type="GO" id="GO:0004497">
    <property type="term" value="F:monooxygenase activity"/>
    <property type="evidence" value="ECO:0007669"/>
    <property type="project" value="UniProtKB-KW"/>
</dbReference>
<dbReference type="CDD" id="cd11065">
    <property type="entry name" value="CYP64-like"/>
    <property type="match status" value="1"/>
</dbReference>
<dbReference type="OrthoDB" id="1103324at2759"/>
<dbReference type="EMBL" id="KV878591">
    <property type="protein sequence ID" value="OJJ55943.1"/>
    <property type="molecule type" value="Genomic_DNA"/>
</dbReference>
<evidence type="ECO:0000256" key="5">
    <source>
        <dbReference type="PIRSR" id="PIRSR602401-1"/>
    </source>
</evidence>
<feature type="binding site" description="axial binding residue" evidence="5">
    <location>
        <position position="439"/>
    </location>
    <ligand>
        <name>heme</name>
        <dbReference type="ChEBI" id="CHEBI:30413"/>
    </ligand>
    <ligandPart>
        <name>Fe</name>
        <dbReference type="ChEBI" id="CHEBI:18248"/>
    </ligandPart>
</feature>
<evidence type="ECO:0000256" key="4">
    <source>
        <dbReference type="ARBA" id="ARBA00023004"/>
    </source>
</evidence>
<dbReference type="InterPro" id="IPR001128">
    <property type="entry name" value="Cyt_P450"/>
</dbReference>
<dbReference type="GeneID" id="63768690"/>
<dbReference type="InterPro" id="IPR036396">
    <property type="entry name" value="Cyt_P450_sf"/>
</dbReference>
<evidence type="ECO:0000256" key="6">
    <source>
        <dbReference type="RuleBase" id="RU000461"/>
    </source>
</evidence>
<name>A0A1L9T9G6_9EURO</name>
<dbReference type="GO" id="GO:0020037">
    <property type="term" value="F:heme binding"/>
    <property type="evidence" value="ECO:0007669"/>
    <property type="project" value="InterPro"/>
</dbReference>
<comment type="similarity">
    <text evidence="1 6">Belongs to the cytochrome P450 family.</text>
</comment>